<sequence length="228" mass="26440">MMHKGAYSHGKQRGGADNWRSPFGLFRNLNREFTFTVDAAASGENALCERFWTEEQDALRQDWSQELAIYVNPPYSQIPAFLEHAHKAGVTVYLIPVRTQARWWLRYVLMNPHTHEIRYLSRNVRFNAAVGTTQKRLNNRSPMACCLIIFRNTPRKGEIRQTVNCADTGLLLHVINRGSVPGRPTAYNAEVLDQVIDLYERKRQKPKEIAERLKIPLRTVQRIVQRLN</sequence>
<protein>
    <submittedName>
        <fullName evidence="1">Phage N-6-adenine-methyltransferase</fullName>
    </submittedName>
</protein>
<evidence type="ECO:0000313" key="2">
    <source>
        <dbReference type="Proteomes" id="UP001152651"/>
    </source>
</evidence>
<organism evidence="1 2">
    <name type="scientific">Pseudocitrobacter vendiensis</name>
    <dbReference type="NCBI Taxonomy" id="2488306"/>
    <lineage>
        <taxon>Bacteria</taxon>
        <taxon>Pseudomonadati</taxon>
        <taxon>Pseudomonadota</taxon>
        <taxon>Gammaproteobacteria</taxon>
        <taxon>Enterobacterales</taxon>
        <taxon>Enterobacteriaceae</taxon>
        <taxon>Pseudocitrobacter</taxon>
    </lineage>
</organism>
<dbReference type="Pfam" id="PF13384">
    <property type="entry name" value="HTH_23"/>
    <property type="match status" value="1"/>
</dbReference>
<evidence type="ECO:0000313" key="1">
    <source>
        <dbReference type="EMBL" id="CAH6659894.1"/>
    </source>
</evidence>
<dbReference type="Gene3D" id="1.10.10.10">
    <property type="entry name" value="Winged helix-like DNA-binding domain superfamily/Winged helix DNA-binding domain"/>
    <property type="match status" value="1"/>
</dbReference>
<keyword evidence="2" id="KW-1185">Reference proteome</keyword>
<comment type="caution">
    <text evidence="1">The sequence shown here is derived from an EMBL/GenBank/DDBJ whole genome shotgun (WGS) entry which is preliminary data.</text>
</comment>
<dbReference type="EMBL" id="CALSBS010000009">
    <property type="protein sequence ID" value="CAH6659894.1"/>
    <property type="molecule type" value="Genomic_DNA"/>
</dbReference>
<reference evidence="1" key="1">
    <citation type="submission" date="2022-05" db="EMBL/GenBank/DDBJ databases">
        <authorList>
            <person name="Blom J."/>
        </authorList>
    </citation>
    <scope>NUCLEOTIDE SEQUENCE</scope>
    <source>
        <strain evidence="1">Type strain: CPO20170097</strain>
    </source>
</reference>
<proteinExistence type="predicted"/>
<dbReference type="RefSeq" id="WP_253898043.1">
    <property type="nucleotide sequence ID" value="NZ_CALSBS010000009.1"/>
</dbReference>
<dbReference type="Proteomes" id="UP001152651">
    <property type="component" value="Unassembled WGS sequence"/>
</dbReference>
<dbReference type="InterPro" id="IPR008593">
    <property type="entry name" value="Dam_MeTrfase"/>
</dbReference>
<dbReference type="InterPro" id="IPR036388">
    <property type="entry name" value="WH-like_DNA-bd_sf"/>
</dbReference>
<accession>A0ABM9F9R0</accession>
<gene>
    <name evidence="1" type="ORF">FBBNIHIM_12275</name>
</gene>
<name>A0ABM9F9R0_9ENTR</name>
<dbReference type="Pfam" id="PF05869">
    <property type="entry name" value="Dam"/>
    <property type="match status" value="1"/>
</dbReference>